<feature type="transmembrane region" description="Helical" evidence="6">
    <location>
        <begin position="290"/>
        <end position="309"/>
    </location>
</feature>
<dbReference type="AlphaFoldDB" id="A0A2N0BA98"/>
<feature type="transmembrane region" description="Helical" evidence="6">
    <location>
        <begin position="316"/>
        <end position="337"/>
    </location>
</feature>
<dbReference type="EMBL" id="NPEF01000060">
    <property type="protein sequence ID" value="PJZ93471.1"/>
    <property type="molecule type" value="Genomic_DNA"/>
</dbReference>
<evidence type="ECO:0000256" key="4">
    <source>
        <dbReference type="ARBA" id="ARBA00022989"/>
    </source>
</evidence>
<dbReference type="OrthoDB" id="9761531at2"/>
<proteinExistence type="predicted"/>
<evidence type="ECO:0000256" key="5">
    <source>
        <dbReference type="ARBA" id="ARBA00023136"/>
    </source>
</evidence>
<keyword evidence="10" id="KW-1185">Reference proteome</keyword>
<evidence type="ECO:0000313" key="10">
    <source>
        <dbReference type="Proteomes" id="UP000232122"/>
    </source>
</evidence>
<dbReference type="InterPro" id="IPR004477">
    <property type="entry name" value="ComEC_N"/>
</dbReference>
<organism evidence="9">
    <name type="scientific">Leptospira ellisii</name>
    <dbReference type="NCBI Taxonomy" id="2023197"/>
    <lineage>
        <taxon>Bacteria</taxon>
        <taxon>Pseudomonadati</taxon>
        <taxon>Spirochaetota</taxon>
        <taxon>Spirochaetia</taxon>
        <taxon>Leptospirales</taxon>
        <taxon>Leptospiraceae</taxon>
        <taxon>Leptospira</taxon>
    </lineage>
</organism>
<comment type="caution">
    <text evidence="9">The sequence shown here is derived from an EMBL/GenBank/DDBJ whole genome shotgun (WGS) entry which is preliminary data.</text>
</comment>
<accession>A0A2N0BA98</accession>
<evidence type="ECO:0000256" key="1">
    <source>
        <dbReference type="ARBA" id="ARBA00004651"/>
    </source>
</evidence>
<dbReference type="InterPro" id="IPR052159">
    <property type="entry name" value="Competence_DNA_uptake"/>
</dbReference>
<keyword evidence="3 6" id="KW-0812">Transmembrane</keyword>
<feature type="domain" description="ComEC/Rec2-related protein" evidence="7">
    <location>
        <begin position="131"/>
        <end position="398"/>
    </location>
</feature>
<dbReference type="RefSeq" id="WP_100764891.1">
    <property type="nucleotide sequence ID" value="NZ_NPEF02000001.1"/>
</dbReference>
<feature type="transmembrane region" description="Helical" evidence="6">
    <location>
        <begin position="207"/>
        <end position="224"/>
    </location>
</feature>
<reference evidence="8 10" key="2">
    <citation type="journal article" date="2018" name="Microb. Genom.">
        <title>Deciphering the unexplored Leptospira diversity from soils uncovers genomic evolution to virulence.</title>
        <authorList>
            <person name="Thibeaux R."/>
            <person name="Iraola G."/>
            <person name="Ferres I."/>
            <person name="Bierque E."/>
            <person name="Girault D."/>
            <person name="Soupe-Gilbert M.E."/>
            <person name="Picardeau M."/>
            <person name="Goarant C."/>
        </authorList>
    </citation>
    <scope>NUCLEOTIDE SEQUENCE [LARGE SCALE GENOMIC DNA]</scope>
    <source>
        <strain evidence="8 10">ATI7-C-A5</strain>
    </source>
</reference>
<dbReference type="Pfam" id="PF03772">
    <property type="entry name" value="Competence"/>
    <property type="match status" value="1"/>
</dbReference>
<evidence type="ECO:0000313" key="8">
    <source>
        <dbReference type="EMBL" id="MDV6234424.1"/>
    </source>
</evidence>
<comment type="subcellular location">
    <subcellularLocation>
        <location evidence="1">Cell membrane</location>
        <topology evidence="1">Multi-pass membrane protein</topology>
    </subcellularLocation>
</comment>
<evidence type="ECO:0000313" key="9">
    <source>
        <dbReference type="EMBL" id="PJZ93471.1"/>
    </source>
</evidence>
<gene>
    <name evidence="8" type="ORF">CH379_002130</name>
    <name evidence="9" type="ORF">CH379_07655</name>
</gene>
<evidence type="ECO:0000259" key="7">
    <source>
        <dbReference type="Pfam" id="PF03772"/>
    </source>
</evidence>
<feature type="transmembrane region" description="Helical" evidence="6">
    <location>
        <begin position="59"/>
        <end position="77"/>
    </location>
</feature>
<feature type="transmembrane region" description="Helical" evidence="6">
    <location>
        <begin position="151"/>
        <end position="171"/>
    </location>
</feature>
<dbReference type="Proteomes" id="UP000232122">
    <property type="component" value="Unassembled WGS sequence"/>
</dbReference>
<dbReference type="GO" id="GO:0005886">
    <property type="term" value="C:plasma membrane"/>
    <property type="evidence" value="ECO:0007669"/>
    <property type="project" value="UniProtKB-SubCell"/>
</dbReference>
<feature type="transmembrane region" description="Helical" evidence="6">
    <location>
        <begin position="35"/>
        <end position="52"/>
    </location>
</feature>
<dbReference type="PANTHER" id="PTHR30619">
    <property type="entry name" value="DNA INTERNALIZATION/COMPETENCE PROTEIN COMEC/REC2"/>
    <property type="match status" value="1"/>
</dbReference>
<feature type="transmembrane region" description="Helical" evidence="6">
    <location>
        <begin position="382"/>
        <end position="403"/>
    </location>
</feature>
<name>A0A2N0BA98_9LEPT</name>
<dbReference type="EMBL" id="NPEF02000001">
    <property type="protein sequence ID" value="MDV6234424.1"/>
    <property type="molecule type" value="Genomic_DNA"/>
</dbReference>
<feature type="transmembrane region" description="Helical" evidence="6">
    <location>
        <begin position="245"/>
        <end position="266"/>
    </location>
</feature>
<keyword evidence="2" id="KW-1003">Cell membrane</keyword>
<feature type="transmembrane region" description="Helical" evidence="6">
    <location>
        <begin position="7"/>
        <end position="29"/>
    </location>
</feature>
<reference evidence="9" key="1">
    <citation type="submission" date="2017-07" db="EMBL/GenBank/DDBJ databases">
        <title>Leptospira spp. isolated from tropical soils.</title>
        <authorList>
            <person name="Thibeaux R."/>
            <person name="Iraola G."/>
            <person name="Ferres I."/>
            <person name="Bierque E."/>
            <person name="Girault D."/>
            <person name="Soupe-Gilbert M.-E."/>
            <person name="Picardeau M."/>
            <person name="Goarant C."/>
        </authorList>
    </citation>
    <scope>NUCLEOTIDE SEQUENCE [LARGE SCALE GENOMIC DNA]</scope>
    <source>
        <strain evidence="9">ATI7-C-A5</strain>
    </source>
</reference>
<protein>
    <submittedName>
        <fullName evidence="8 9">Competence protein</fullName>
    </submittedName>
</protein>
<sequence length="647" mass="72869">MSRHFRGWVPCSAISKFALGTLLGVVLEAVFPEKFPFTIGIVLLATSIPILFLKRIQGLEYLIFGIFFFSTLIFVFPERFRIDDAKKKFRTETTVFGEAERGFQKSFREKIGSDLENADLDSDSHGIALGLVFGESKRLSKDFKEKAKEGGILHLFAASGLHLGILMGVQFQILKRIPGLPSAIARISPLLTGFLYLSALGYPVSLARAWVFAGLILFQGLFFRKLRPADLLLNSAWILWIWDPLRFHSVSFCLSFGAVAGIFLFSNPTKLVLNFMTDEKRLVSFLKENLAVSFSAGLGTMPVLLYAFGSFSFGAVLLNLIVVPLAGIVLPSIYISLLLQQTGIDWIVQPSWNVSEFTIRILFYLSDTLAEPLGFYKEMGNAVWIGMIGWIFLCFGTIAAAFVSERCLSLENKSKLTNIKIFLSDFPEKPGFFRRKNAVLAGAFSVVVIVLVHAVLYGSADRFPEPNRIVNNGFFFLLRRGDSLFFSGKCKYGYKKLSTAFYRSKGLFCGRRNGIDLNRIFADDRSCIDWAMRCIRSDSKTSISYSGKDAELLEKENPRRIRKTERVREIDLPGGSRILFFHTKRDSLAELGRKTAKGNGWIVLETPFGSKDNSRIWNRNRKLLGLGEGWVFLEKHELQRIPISESF</sequence>
<evidence type="ECO:0000256" key="6">
    <source>
        <dbReference type="SAM" id="Phobius"/>
    </source>
</evidence>
<evidence type="ECO:0000256" key="2">
    <source>
        <dbReference type="ARBA" id="ARBA00022475"/>
    </source>
</evidence>
<evidence type="ECO:0000256" key="3">
    <source>
        <dbReference type="ARBA" id="ARBA00022692"/>
    </source>
</evidence>
<dbReference type="PANTHER" id="PTHR30619:SF1">
    <property type="entry name" value="RECOMBINATION PROTEIN 2"/>
    <property type="match status" value="1"/>
</dbReference>
<keyword evidence="5 6" id="KW-0472">Membrane</keyword>
<reference evidence="8" key="3">
    <citation type="submission" date="2023-10" db="EMBL/GenBank/DDBJ databases">
        <authorList>
            <person name="Picardeau M."/>
            <person name="Thibeaux R."/>
        </authorList>
    </citation>
    <scope>NUCLEOTIDE SEQUENCE</scope>
    <source>
        <strain evidence="8">ATI7-C-A5</strain>
    </source>
</reference>
<feature type="transmembrane region" description="Helical" evidence="6">
    <location>
        <begin position="438"/>
        <end position="458"/>
    </location>
</feature>
<dbReference type="NCBIfam" id="TIGR00360">
    <property type="entry name" value="ComEC_N-term"/>
    <property type="match status" value="1"/>
</dbReference>
<keyword evidence="4 6" id="KW-1133">Transmembrane helix</keyword>